<name>F4MLL4_9BACT</name>
<dbReference type="Gene3D" id="3.30.230.10">
    <property type="match status" value="1"/>
</dbReference>
<dbReference type="InterPro" id="IPR014721">
    <property type="entry name" value="Ribsml_uS5_D2-typ_fold_subgr"/>
</dbReference>
<dbReference type="PANTHER" id="PTHR32039">
    <property type="entry name" value="MAGNESIUM-CHELATASE SUBUNIT CHLI"/>
    <property type="match status" value="1"/>
</dbReference>
<dbReference type="Gene3D" id="1.10.8.80">
    <property type="entry name" value="Magnesium chelatase subunit I, C-Terminal domain"/>
    <property type="match status" value="1"/>
</dbReference>
<dbReference type="EMBL" id="FQ032803">
    <property type="protein sequence ID" value="CBL80575.1"/>
    <property type="molecule type" value="Genomic_DNA"/>
</dbReference>
<dbReference type="AlphaFoldDB" id="F4MLL4"/>
<evidence type="ECO:0000259" key="1">
    <source>
        <dbReference type="SMART" id="SM00382"/>
    </source>
</evidence>
<organism evidence="2">
    <name type="scientific">uncultured Flavobacteriia bacterium</name>
    <dbReference type="NCBI Taxonomy" id="212695"/>
    <lineage>
        <taxon>Bacteria</taxon>
        <taxon>Pseudomonadati</taxon>
        <taxon>Bacteroidota</taxon>
        <taxon>Flavobacteriia</taxon>
        <taxon>environmental samples</taxon>
    </lineage>
</organism>
<feature type="domain" description="AAA+ ATPase" evidence="1">
    <location>
        <begin position="215"/>
        <end position="407"/>
    </location>
</feature>
<dbReference type="Pfam" id="PF01078">
    <property type="entry name" value="Mg_chelatase"/>
    <property type="match status" value="2"/>
</dbReference>
<dbReference type="InterPro" id="IPR027417">
    <property type="entry name" value="P-loop_NTPase"/>
</dbReference>
<dbReference type="GO" id="GO:0005524">
    <property type="term" value="F:ATP binding"/>
    <property type="evidence" value="ECO:0007669"/>
    <property type="project" value="InterPro"/>
</dbReference>
<dbReference type="PANTHER" id="PTHR32039:SF7">
    <property type="entry name" value="COMPETENCE PROTEIN COMM"/>
    <property type="match status" value="1"/>
</dbReference>
<dbReference type="SUPFAM" id="SSF52540">
    <property type="entry name" value="P-loop containing nucleoside triphosphate hydrolases"/>
    <property type="match status" value="1"/>
</dbReference>
<dbReference type="SMART" id="SM00382">
    <property type="entry name" value="AAA"/>
    <property type="match status" value="1"/>
</dbReference>
<reference evidence="2" key="1">
    <citation type="submission" date="2010-04" db="EMBL/GenBank/DDBJ databases">
        <authorList>
            <person name="Genoscope - CEA"/>
        </authorList>
    </citation>
    <scope>NUCLEOTIDE SEQUENCE</scope>
</reference>
<dbReference type="InterPro" id="IPR025158">
    <property type="entry name" value="Mg_chelat-rel_C"/>
</dbReference>
<dbReference type="Pfam" id="PF13335">
    <property type="entry name" value="Mg_chelatase_C"/>
    <property type="match status" value="1"/>
</dbReference>
<dbReference type="CDD" id="cd00009">
    <property type="entry name" value="AAA"/>
    <property type="match status" value="1"/>
</dbReference>
<dbReference type="Gene3D" id="3.40.50.300">
    <property type="entry name" value="P-loop containing nucleotide triphosphate hydrolases"/>
    <property type="match status" value="1"/>
</dbReference>
<sequence>MLVRLHTTQPVSLSHVAVTLEVNISKGIRLHLLGNTHSSLRESKQRVYTVLKRNKWHWPGQRTTLNFLPLDFQKIGGHYDLPMALGILCASQQLPVHRLGQYIILGQLGLDGSISPSQDMYNALVLAKQTNKKGVVTNFSRATYHHLRRLFPEMELCQVSTLYEATAFFANGTLPSIIPPLAVNSEDKTLIKGSCFSDVSGQQPLKKALEIAAAGGHHLMMIGPPGVGKTMLASRLGSILPPINPFQTHPIRAMFSSNEEHECIAALSGIRRVELIDRNLTKRELFGSMSNEHIKAWLMEEDDHRKSEYPTGQLSKKVGVFYRSSGGVLFLDEFSSYPIKVVDQLLQQMDHHLVQVILAMNPCPCGNFNHPQKACRCSASALNNYRKKLTAACKDRLDMTIYTQYELWTDELQEASSEIKSRVKKAWKSQMERQGRQNAQLSTAALEGVCRMKKSSWRYFHQECAGQKLSIRAQQSLLALSRTLADLKGDKSVNNSHIKSALGLRLNDRSSMSPLEEARETNSEQRIKVNLGGGIELNA</sequence>
<gene>
    <name evidence="2" type="ORF">S3_979_0025</name>
</gene>
<dbReference type="SUPFAM" id="SSF54211">
    <property type="entry name" value="Ribosomal protein S5 domain 2-like"/>
    <property type="match status" value="1"/>
</dbReference>
<dbReference type="InterPro" id="IPR045006">
    <property type="entry name" value="CHLI-like"/>
</dbReference>
<dbReference type="InterPro" id="IPR000523">
    <property type="entry name" value="Mg_chelatse_chII-like_cat_dom"/>
</dbReference>
<evidence type="ECO:0000313" key="2">
    <source>
        <dbReference type="EMBL" id="CBL80575.1"/>
    </source>
</evidence>
<protein>
    <submittedName>
        <fullName evidence="2">Mg chelatase subunit ChlI</fullName>
    </submittedName>
</protein>
<dbReference type="Pfam" id="PF13541">
    <property type="entry name" value="ChlI"/>
    <property type="match status" value="1"/>
</dbReference>
<dbReference type="InterPro" id="IPR020568">
    <property type="entry name" value="Ribosomal_Su5_D2-typ_SF"/>
</dbReference>
<accession>F4MLL4</accession>
<dbReference type="InterPro" id="IPR003593">
    <property type="entry name" value="AAA+_ATPase"/>
</dbReference>
<reference evidence="2" key="2">
    <citation type="journal article" date="2012" name="Environ. Microbiol.">
        <title>Genomic content of uncultured Bacteroidetes from contrasting oceanic provinces in the North Atlantic Ocean.</title>
        <authorList>
            <person name="Gomez-Pereira P.R."/>
            <person name="Schuler M."/>
            <person name="Fuchs B.M."/>
            <person name="Bennke C."/>
            <person name="Teeling H."/>
            <person name="Waldmann J."/>
            <person name="Richter M."/>
            <person name="Barbe V."/>
            <person name="Bataille E."/>
            <person name="Glockner F.O."/>
            <person name="Amann R."/>
        </authorList>
    </citation>
    <scope>NUCLEOTIDE SEQUENCE</scope>
</reference>
<proteinExistence type="predicted"/>